<protein>
    <submittedName>
        <fullName evidence="8">Glycoside hydrolase family 13 protein</fullName>
    </submittedName>
</protein>
<proteinExistence type="inferred from homology"/>
<dbReference type="PIRSF" id="PIRSF001021">
    <property type="entry name" value="Alph-amls_thrmst"/>
    <property type="match status" value="1"/>
</dbReference>
<comment type="cofactor">
    <cofactor evidence="1">
        <name>Ca(2+)</name>
        <dbReference type="ChEBI" id="CHEBI:29108"/>
    </cofactor>
</comment>
<evidence type="ECO:0000256" key="4">
    <source>
        <dbReference type="ARBA" id="ARBA00022801"/>
    </source>
</evidence>
<dbReference type="SMART" id="SM00642">
    <property type="entry name" value="Aamy"/>
    <property type="match status" value="1"/>
</dbReference>
<keyword evidence="5" id="KW-0119">Carbohydrate metabolism</keyword>
<dbReference type="NCBIfam" id="NF006969">
    <property type="entry name" value="PRK09441.1-2"/>
    <property type="match status" value="1"/>
</dbReference>
<evidence type="ECO:0000256" key="1">
    <source>
        <dbReference type="ARBA" id="ARBA00001913"/>
    </source>
</evidence>
<dbReference type="SUPFAM" id="SSF51011">
    <property type="entry name" value="Glycosyl hydrolase domain"/>
    <property type="match status" value="1"/>
</dbReference>
<sequence>MGLSDRVKTRLASLQVAFVSPALPQMQLGPEDSTENPLMIQFFTWGASHPEMSWWDHFAEECPRLAELGITQAWLPPPNKAMAKDGLGYDAYDLWDLGEFDQKGGTATRWGTKDQLTRACSIARQHGVGPVITAVLNQKLGADGPERFMAVRVDPRNRLREVEKEKVISSWTSFTFPGRQGKYSKMKWTQEHFTGVDWDDITKISGVYRITSEGHQGWSQHVSKELGNYDYLFGADIDHRHPMVREDLFSWIPWILDQTHATGFRIDAVKHIDRLFLLEFIKRSRKTPKRERLFCVAECWHGSARALLPYIKAFQGQTAFFDVPLHHKCRDANKAGSSYDLRRIFDNTLVAIRPADAVTFVDNHDTQVGQSMESWVDKNFKSQAYALILLRPDGFPCIFYGDLYPNQDCYDHDTAVTLRKLVLARKRFAYGRLVDYFEHKNCIGFIRCGTEQHPGCAVVISNDPSECALDFTVIRMYVGVAAAGATYCSFLDTSKELNIDNKGYGIFHTQPNSVDVWVDVKCV</sequence>
<dbReference type="NCBIfam" id="NF006968">
    <property type="entry name" value="PRK09441.1-1"/>
    <property type="match status" value="1"/>
</dbReference>
<evidence type="ECO:0000256" key="5">
    <source>
        <dbReference type="ARBA" id="ARBA00023277"/>
    </source>
</evidence>
<dbReference type="Proteomes" id="UP000053989">
    <property type="component" value="Unassembled WGS sequence"/>
</dbReference>
<dbReference type="SUPFAM" id="SSF51445">
    <property type="entry name" value="(Trans)glycosidases"/>
    <property type="match status" value="1"/>
</dbReference>
<evidence type="ECO:0000256" key="3">
    <source>
        <dbReference type="ARBA" id="ARBA00022723"/>
    </source>
</evidence>
<comment type="similarity">
    <text evidence="2">Belongs to the glycosyl hydrolase 13 family.</text>
</comment>
<dbReference type="Pfam" id="PF00128">
    <property type="entry name" value="Alpha-amylase"/>
    <property type="match status" value="1"/>
</dbReference>
<dbReference type="Gene3D" id="2.40.30.140">
    <property type="match status" value="1"/>
</dbReference>
<dbReference type="Gene3D" id="2.60.40.1180">
    <property type="entry name" value="Golgi alpha-mannosidase II"/>
    <property type="match status" value="1"/>
</dbReference>
<dbReference type="InParanoid" id="A0A0C3AHU2"/>
<dbReference type="AlphaFoldDB" id="A0A0C3AHU2"/>
<name>A0A0C3AHU2_9AGAM</name>
<dbReference type="EMBL" id="KN822028">
    <property type="protein sequence ID" value="KIM64497.1"/>
    <property type="molecule type" value="Genomic_DNA"/>
</dbReference>
<dbReference type="InterPro" id="IPR017853">
    <property type="entry name" value="GH"/>
</dbReference>
<dbReference type="InterPro" id="IPR013776">
    <property type="entry name" value="A-amylase_thermo"/>
</dbReference>
<dbReference type="InterPro" id="IPR013780">
    <property type="entry name" value="Glyco_hydro_b"/>
</dbReference>
<keyword evidence="9" id="KW-1185">Reference proteome</keyword>
<evidence type="ECO:0000313" key="9">
    <source>
        <dbReference type="Proteomes" id="UP000053989"/>
    </source>
</evidence>
<dbReference type="GO" id="GO:0005975">
    <property type="term" value="P:carbohydrate metabolic process"/>
    <property type="evidence" value="ECO:0007669"/>
    <property type="project" value="InterPro"/>
</dbReference>
<reference evidence="9" key="2">
    <citation type="submission" date="2015-01" db="EMBL/GenBank/DDBJ databases">
        <title>Evolutionary Origins and Diversification of the Mycorrhizal Mutualists.</title>
        <authorList>
            <consortium name="DOE Joint Genome Institute"/>
            <consortium name="Mycorrhizal Genomics Consortium"/>
            <person name="Kohler A."/>
            <person name="Kuo A."/>
            <person name="Nagy L.G."/>
            <person name="Floudas D."/>
            <person name="Copeland A."/>
            <person name="Barry K.W."/>
            <person name="Cichocki N."/>
            <person name="Veneault-Fourrey C."/>
            <person name="LaButti K."/>
            <person name="Lindquist E.A."/>
            <person name="Lipzen A."/>
            <person name="Lundell T."/>
            <person name="Morin E."/>
            <person name="Murat C."/>
            <person name="Riley R."/>
            <person name="Ohm R."/>
            <person name="Sun H."/>
            <person name="Tunlid A."/>
            <person name="Henrissat B."/>
            <person name="Grigoriev I.V."/>
            <person name="Hibbett D.S."/>
            <person name="Martin F."/>
        </authorList>
    </citation>
    <scope>NUCLEOTIDE SEQUENCE [LARGE SCALE GENOMIC DNA]</scope>
    <source>
        <strain evidence="9">Foug A</strain>
    </source>
</reference>
<dbReference type="Gene3D" id="3.20.20.80">
    <property type="entry name" value="Glycosidases"/>
    <property type="match status" value="1"/>
</dbReference>
<feature type="domain" description="Glycosyl hydrolase family 13 catalytic" evidence="7">
    <location>
        <begin position="37"/>
        <end position="425"/>
    </location>
</feature>
<dbReference type="GO" id="GO:0005509">
    <property type="term" value="F:calcium ion binding"/>
    <property type="evidence" value="ECO:0007669"/>
    <property type="project" value="InterPro"/>
</dbReference>
<evidence type="ECO:0000256" key="6">
    <source>
        <dbReference type="ARBA" id="ARBA00023295"/>
    </source>
</evidence>
<dbReference type="InterPro" id="IPR006047">
    <property type="entry name" value="GH13_cat_dom"/>
</dbReference>
<keyword evidence="3" id="KW-0479">Metal-binding</keyword>
<evidence type="ECO:0000313" key="8">
    <source>
        <dbReference type="EMBL" id="KIM64497.1"/>
    </source>
</evidence>
<evidence type="ECO:0000256" key="2">
    <source>
        <dbReference type="ARBA" id="ARBA00008061"/>
    </source>
</evidence>
<keyword evidence="6" id="KW-0326">Glycosidase</keyword>
<gene>
    <name evidence="8" type="ORF">SCLCIDRAFT_114919</name>
</gene>
<keyword evidence="4 8" id="KW-0378">Hydrolase</keyword>
<dbReference type="STRING" id="1036808.A0A0C3AHU2"/>
<dbReference type="CDD" id="cd11318">
    <property type="entry name" value="AmyAc_bac_fung_AmyA"/>
    <property type="match status" value="1"/>
</dbReference>
<dbReference type="HOGENOM" id="CLU_024572_2_0_1"/>
<reference evidence="8 9" key="1">
    <citation type="submission" date="2014-04" db="EMBL/GenBank/DDBJ databases">
        <authorList>
            <consortium name="DOE Joint Genome Institute"/>
            <person name="Kuo A."/>
            <person name="Kohler A."/>
            <person name="Nagy L.G."/>
            <person name="Floudas D."/>
            <person name="Copeland A."/>
            <person name="Barry K.W."/>
            <person name="Cichocki N."/>
            <person name="Veneault-Fourrey C."/>
            <person name="LaButti K."/>
            <person name="Lindquist E.A."/>
            <person name="Lipzen A."/>
            <person name="Lundell T."/>
            <person name="Morin E."/>
            <person name="Murat C."/>
            <person name="Sun H."/>
            <person name="Tunlid A."/>
            <person name="Henrissat B."/>
            <person name="Grigoriev I.V."/>
            <person name="Hibbett D.S."/>
            <person name="Martin F."/>
            <person name="Nordberg H.P."/>
            <person name="Cantor M.N."/>
            <person name="Hua S.X."/>
        </authorList>
    </citation>
    <scope>NUCLEOTIDE SEQUENCE [LARGE SCALE GENOMIC DNA]</scope>
    <source>
        <strain evidence="8 9">Foug A</strain>
    </source>
</reference>
<accession>A0A0C3AHU2</accession>
<dbReference type="GO" id="GO:0004553">
    <property type="term" value="F:hydrolase activity, hydrolyzing O-glycosyl compounds"/>
    <property type="evidence" value="ECO:0007669"/>
    <property type="project" value="InterPro"/>
</dbReference>
<evidence type="ECO:0000259" key="7">
    <source>
        <dbReference type="SMART" id="SM00642"/>
    </source>
</evidence>
<dbReference type="PANTHER" id="PTHR43447">
    <property type="entry name" value="ALPHA-AMYLASE"/>
    <property type="match status" value="1"/>
</dbReference>
<dbReference type="OrthoDB" id="550577at2759"/>
<organism evidence="8 9">
    <name type="scientific">Scleroderma citrinum Foug A</name>
    <dbReference type="NCBI Taxonomy" id="1036808"/>
    <lineage>
        <taxon>Eukaryota</taxon>
        <taxon>Fungi</taxon>
        <taxon>Dikarya</taxon>
        <taxon>Basidiomycota</taxon>
        <taxon>Agaricomycotina</taxon>
        <taxon>Agaricomycetes</taxon>
        <taxon>Agaricomycetidae</taxon>
        <taxon>Boletales</taxon>
        <taxon>Sclerodermatineae</taxon>
        <taxon>Sclerodermataceae</taxon>
        <taxon>Scleroderma</taxon>
    </lineage>
</organism>